<gene>
    <name evidence="1" type="ORF">S03H2_26064</name>
</gene>
<dbReference type="EMBL" id="BARU01014960">
    <property type="protein sequence ID" value="GAH38719.1"/>
    <property type="molecule type" value="Genomic_DNA"/>
</dbReference>
<reference evidence="1" key="1">
    <citation type="journal article" date="2014" name="Front. Microbiol.">
        <title>High frequency of phylogenetically diverse reductive dehalogenase-homologous genes in deep subseafloor sedimentary metagenomes.</title>
        <authorList>
            <person name="Kawai M."/>
            <person name="Futagami T."/>
            <person name="Toyoda A."/>
            <person name="Takaki Y."/>
            <person name="Nishi S."/>
            <person name="Hori S."/>
            <person name="Arai W."/>
            <person name="Tsubouchi T."/>
            <person name="Morono Y."/>
            <person name="Uchiyama I."/>
            <person name="Ito T."/>
            <person name="Fujiyama A."/>
            <person name="Inagaki F."/>
            <person name="Takami H."/>
        </authorList>
    </citation>
    <scope>NUCLEOTIDE SEQUENCE</scope>
    <source>
        <strain evidence="1">Expedition CK06-06</strain>
    </source>
</reference>
<accession>X1GAV4</accession>
<protein>
    <submittedName>
        <fullName evidence="1">Uncharacterized protein</fullName>
    </submittedName>
</protein>
<dbReference type="AlphaFoldDB" id="X1GAV4"/>
<proteinExistence type="predicted"/>
<feature type="non-terminal residue" evidence="1">
    <location>
        <position position="1"/>
    </location>
</feature>
<comment type="caution">
    <text evidence="1">The sequence shown here is derived from an EMBL/GenBank/DDBJ whole genome shotgun (WGS) entry which is preliminary data.</text>
</comment>
<name>X1GAV4_9ZZZZ</name>
<evidence type="ECO:0000313" key="1">
    <source>
        <dbReference type="EMBL" id="GAH38719.1"/>
    </source>
</evidence>
<feature type="non-terminal residue" evidence="1">
    <location>
        <position position="128"/>
    </location>
</feature>
<sequence length="128" mass="14026">KRSNATTEAAKPKTRKARATTLYPKVTLVDALRLAESIRDNNASAPYNRIDLAASVDLSPESSVLRTLITASNKFGLTEGSYAAESISLTDLGRSIVSPTSDEEKAQGLMAALYNVDFYKDFFERFKN</sequence>
<organism evidence="1">
    <name type="scientific">marine sediment metagenome</name>
    <dbReference type="NCBI Taxonomy" id="412755"/>
    <lineage>
        <taxon>unclassified sequences</taxon>
        <taxon>metagenomes</taxon>
        <taxon>ecological metagenomes</taxon>
    </lineage>
</organism>